<evidence type="ECO:0000313" key="2">
    <source>
        <dbReference type="EMBL" id="TYI06308.1"/>
    </source>
</evidence>
<dbReference type="EMBL" id="CM017619">
    <property type="protein sequence ID" value="TYI06308.1"/>
    <property type="molecule type" value="Genomic_DNA"/>
</dbReference>
<organism evidence="2 3">
    <name type="scientific">Gossypium tomentosum</name>
    <name type="common">Hawaiian cotton</name>
    <name type="synonym">Gossypium sandvicense</name>
    <dbReference type="NCBI Taxonomy" id="34277"/>
    <lineage>
        <taxon>Eukaryota</taxon>
        <taxon>Viridiplantae</taxon>
        <taxon>Streptophyta</taxon>
        <taxon>Embryophyta</taxon>
        <taxon>Tracheophyta</taxon>
        <taxon>Spermatophyta</taxon>
        <taxon>Magnoliopsida</taxon>
        <taxon>eudicotyledons</taxon>
        <taxon>Gunneridae</taxon>
        <taxon>Pentapetalae</taxon>
        <taxon>rosids</taxon>
        <taxon>malvids</taxon>
        <taxon>Malvales</taxon>
        <taxon>Malvaceae</taxon>
        <taxon>Malvoideae</taxon>
        <taxon>Gossypium</taxon>
    </lineage>
</organism>
<accession>A0A5D2NQ56</accession>
<feature type="region of interest" description="Disordered" evidence="1">
    <location>
        <begin position="34"/>
        <end position="68"/>
    </location>
</feature>
<reference evidence="2 3" key="1">
    <citation type="submission" date="2019-07" db="EMBL/GenBank/DDBJ databases">
        <title>WGS assembly of Gossypium tomentosum.</title>
        <authorList>
            <person name="Chen Z.J."/>
            <person name="Sreedasyam A."/>
            <person name="Ando A."/>
            <person name="Song Q."/>
            <person name="De L."/>
            <person name="Hulse-Kemp A."/>
            <person name="Ding M."/>
            <person name="Ye W."/>
            <person name="Kirkbride R."/>
            <person name="Jenkins J."/>
            <person name="Plott C."/>
            <person name="Lovell J."/>
            <person name="Lin Y.-M."/>
            <person name="Vaughn R."/>
            <person name="Liu B."/>
            <person name="Li W."/>
            <person name="Simpson S."/>
            <person name="Scheffler B."/>
            <person name="Saski C."/>
            <person name="Grover C."/>
            <person name="Hu G."/>
            <person name="Conover J."/>
            <person name="Carlson J."/>
            <person name="Shu S."/>
            <person name="Boston L."/>
            <person name="Williams M."/>
            <person name="Peterson D."/>
            <person name="Mcgee K."/>
            <person name="Jones D."/>
            <person name="Wendel J."/>
            <person name="Stelly D."/>
            <person name="Grimwood J."/>
            <person name="Schmutz J."/>
        </authorList>
    </citation>
    <scope>NUCLEOTIDE SEQUENCE [LARGE SCALE GENOMIC DNA]</scope>
    <source>
        <strain evidence="2">7179.01</strain>
    </source>
</reference>
<proteinExistence type="predicted"/>
<gene>
    <name evidence="2" type="ORF">ES332_A10G149400v1</name>
</gene>
<feature type="compositionally biased region" description="Basic and acidic residues" evidence="1">
    <location>
        <begin position="43"/>
        <end position="52"/>
    </location>
</feature>
<evidence type="ECO:0000256" key="1">
    <source>
        <dbReference type="SAM" id="MobiDB-lite"/>
    </source>
</evidence>
<protein>
    <submittedName>
        <fullName evidence="2">Uncharacterized protein</fullName>
    </submittedName>
</protein>
<name>A0A5D2NQ56_GOSTO</name>
<dbReference type="AlphaFoldDB" id="A0A5D2NQ56"/>
<keyword evidence="3" id="KW-1185">Reference proteome</keyword>
<evidence type="ECO:0000313" key="3">
    <source>
        <dbReference type="Proteomes" id="UP000322667"/>
    </source>
</evidence>
<dbReference type="Proteomes" id="UP000322667">
    <property type="component" value="Chromosome A10"/>
</dbReference>
<sequence length="90" mass="10352">MADQRGAPNRRLSYHHRIRWLTVREGGSLASFQGTFEGQNTLDPRKRMEGSLHHSNATTGSPPAKRSRGCRWCTWRRYDALEARKGENNI</sequence>